<keyword evidence="4" id="KW-1185">Reference proteome</keyword>
<dbReference type="OrthoDB" id="8678477at2"/>
<reference evidence="3 4" key="1">
    <citation type="submission" date="2019-03" db="EMBL/GenBank/DDBJ databases">
        <title>Ramlibacter henchirensis DSM 14656, whole genome shotgun sequence.</title>
        <authorList>
            <person name="Zhang X."/>
            <person name="Feng G."/>
            <person name="Zhu H."/>
        </authorList>
    </citation>
    <scope>NUCLEOTIDE SEQUENCE [LARGE SCALE GENOMIC DNA]</scope>
    <source>
        <strain evidence="3 4">DSM 14656</strain>
    </source>
</reference>
<evidence type="ECO:0000256" key="1">
    <source>
        <dbReference type="ARBA" id="ARBA00006987"/>
    </source>
</evidence>
<sequence length="325" mass="34552">MTQRFTRRQALALTAGGALAPLGLPAFAQPARSVRLIVPFPAGGTADVLPRLITEKIRSQFPNGIVVENKSGAGGNIGAAEVARAEPDGTTYLVSPPGPIAINHHLYKSLQFDPTKWVPVTVLATVPNVLAVSNKVPAKNFEEFLAYLKANPGKVSYASQGNGSTSHLTASLFMQLTGTEMVHVPYKGTAPALVDLVGSNVDVFFDNISSSAQFHTGGKIKVLAVADQQRSQALPNVPTFAEQKLPAMNAVTFFTMVAPPGTPADAVAYMHKAVSGALALPDIRQKFLDQGAQPRGWSPEETGRFVRSESEKWNKVIKAANVTVE</sequence>
<dbReference type="RefSeq" id="WP_135265652.1">
    <property type="nucleotide sequence ID" value="NZ_SMLM01000004.1"/>
</dbReference>
<evidence type="ECO:0000256" key="2">
    <source>
        <dbReference type="SAM" id="SignalP"/>
    </source>
</evidence>
<keyword evidence="2" id="KW-0732">Signal</keyword>
<comment type="similarity">
    <text evidence="1">Belongs to the UPF0065 (bug) family.</text>
</comment>
<dbReference type="PROSITE" id="PS51318">
    <property type="entry name" value="TAT"/>
    <property type="match status" value="1"/>
</dbReference>
<dbReference type="InterPro" id="IPR042100">
    <property type="entry name" value="Bug_dom1"/>
</dbReference>
<dbReference type="Gene3D" id="3.40.190.150">
    <property type="entry name" value="Bordetella uptake gene, domain 1"/>
    <property type="match status" value="1"/>
</dbReference>
<dbReference type="Proteomes" id="UP000298180">
    <property type="component" value="Unassembled WGS sequence"/>
</dbReference>
<dbReference type="AlphaFoldDB" id="A0A4Z0BJF8"/>
<dbReference type="CDD" id="cd07012">
    <property type="entry name" value="PBP2_Bug_TTT"/>
    <property type="match status" value="1"/>
</dbReference>
<comment type="caution">
    <text evidence="3">The sequence shown here is derived from an EMBL/GenBank/DDBJ whole genome shotgun (WGS) entry which is preliminary data.</text>
</comment>
<feature type="chain" id="PRO_5021427833" evidence="2">
    <location>
        <begin position="29"/>
        <end position="325"/>
    </location>
</feature>
<dbReference type="PANTHER" id="PTHR42928:SF5">
    <property type="entry name" value="BLR1237 PROTEIN"/>
    <property type="match status" value="1"/>
</dbReference>
<dbReference type="SUPFAM" id="SSF53850">
    <property type="entry name" value="Periplasmic binding protein-like II"/>
    <property type="match status" value="1"/>
</dbReference>
<dbReference type="EMBL" id="SMLM01000004">
    <property type="protein sequence ID" value="TFY99426.1"/>
    <property type="molecule type" value="Genomic_DNA"/>
</dbReference>
<gene>
    <name evidence="3" type="ORF">EZ313_23040</name>
</gene>
<dbReference type="PANTHER" id="PTHR42928">
    <property type="entry name" value="TRICARBOXYLATE-BINDING PROTEIN"/>
    <property type="match status" value="1"/>
</dbReference>
<evidence type="ECO:0000313" key="3">
    <source>
        <dbReference type="EMBL" id="TFY99426.1"/>
    </source>
</evidence>
<evidence type="ECO:0000313" key="4">
    <source>
        <dbReference type="Proteomes" id="UP000298180"/>
    </source>
</evidence>
<organism evidence="3 4">
    <name type="scientific">Ramlibacter henchirensis</name>
    <dbReference type="NCBI Taxonomy" id="204072"/>
    <lineage>
        <taxon>Bacteria</taxon>
        <taxon>Pseudomonadati</taxon>
        <taxon>Pseudomonadota</taxon>
        <taxon>Betaproteobacteria</taxon>
        <taxon>Burkholderiales</taxon>
        <taxon>Comamonadaceae</taxon>
        <taxon>Ramlibacter</taxon>
    </lineage>
</organism>
<dbReference type="InterPro" id="IPR005064">
    <property type="entry name" value="BUG"/>
</dbReference>
<accession>A0A4Z0BJF8</accession>
<dbReference type="Pfam" id="PF03401">
    <property type="entry name" value="TctC"/>
    <property type="match status" value="1"/>
</dbReference>
<dbReference type="Gene3D" id="3.40.190.10">
    <property type="entry name" value="Periplasmic binding protein-like II"/>
    <property type="match status" value="1"/>
</dbReference>
<proteinExistence type="inferred from homology"/>
<dbReference type="InterPro" id="IPR006311">
    <property type="entry name" value="TAT_signal"/>
</dbReference>
<feature type="signal peptide" evidence="2">
    <location>
        <begin position="1"/>
        <end position="28"/>
    </location>
</feature>
<dbReference type="PIRSF" id="PIRSF017082">
    <property type="entry name" value="YflP"/>
    <property type="match status" value="1"/>
</dbReference>
<protein>
    <submittedName>
        <fullName evidence="3">Tripartite tricarboxylate transporter substrate binding protein</fullName>
    </submittedName>
</protein>
<name>A0A4Z0BJF8_9BURK</name>